<feature type="transmembrane region" description="Helical" evidence="8">
    <location>
        <begin position="200"/>
        <end position="219"/>
    </location>
</feature>
<evidence type="ECO:0000256" key="1">
    <source>
        <dbReference type="ARBA" id="ARBA00004429"/>
    </source>
</evidence>
<evidence type="ECO:0000256" key="3">
    <source>
        <dbReference type="ARBA" id="ARBA00022475"/>
    </source>
</evidence>
<comment type="subcellular location">
    <subcellularLocation>
        <location evidence="1">Cell inner membrane</location>
        <topology evidence="1">Multi-pass membrane protein</topology>
    </subcellularLocation>
    <subcellularLocation>
        <location evidence="8">Cell membrane</location>
        <topology evidence="8">Multi-pass membrane protein</topology>
    </subcellularLocation>
</comment>
<keyword evidence="5 8" id="KW-0812">Transmembrane</keyword>
<evidence type="ECO:0000256" key="4">
    <source>
        <dbReference type="ARBA" id="ARBA00022519"/>
    </source>
</evidence>
<feature type="transmembrane region" description="Helical" evidence="8">
    <location>
        <begin position="245"/>
        <end position="267"/>
    </location>
</feature>
<feature type="transmembrane region" description="Helical" evidence="8">
    <location>
        <begin position="139"/>
        <end position="163"/>
    </location>
</feature>
<evidence type="ECO:0000256" key="6">
    <source>
        <dbReference type="ARBA" id="ARBA00022989"/>
    </source>
</evidence>
<dbReference type="EMBL" id="JFKE01000003">
    <property type="protein sequence ID" value="KAJ56079.1"/>
    <property type="molecule type" value="Genomic_DNA"/>
</dbReference>
<keyword evidence="11" id="KW-1185">Reference proteome</keyword>
<dbReference type="STRING" id="1454373.ACMU_09990"/>
<feature type="transmembrane region" description="Helical" evidence="8">
    <location>
        <begin position="52"/>
        <end position="77"/>
    </location>
</feature>
<feature type="transmembrane region" description="Helical" evidence="8">
    <location>
        <begin position="420"/>
        <end position="438"/>
    </location>
</feature>
<dbReference type="PANTHER" id="PTHR43357">
    <property type="entry name" value="INNER MEMBRANE ABC TRANSPORTER PERMEASE PROTEIN YDCV"/>
    <property type="match status" value="1"/>
</dbReference>
<dbReference type="Pfam" id="PF00528">
    <property type="entry name" value="BPD_transp_1"/>
    <property type="match status" value="1"/>
</dbReference>
<evidence type="ECO:0000256" key="7">
    <source>
        <dbReference type="ARBA" id="ARBA00023136"/>
    </source>
</evidence>
<feature type="transmembrane region" description="Helical" evidence="8">
    <location>
        <begin position="291"/>
        <end position="317"/>
    </location>
</feature>
<reference evidence="10 11" key="1">
    <citation type="submission" date="2014-03" db="EMBL/GenBank/DDBJ databases">
        <title>Draft Genome Sequence of Actibacterium mucosum KCTC 23349, a Marine Alphaproteobacterium with Complex Ionic Requirements Isolated from Mediterranean Seawater at Malvarrosa Beach, Valencia, Spain.</title>
        <authorList>
            <person name="Arahal D.R."/>
            <person name="Shao Z."/>
            <person name="Lai Q."/>
            <person name="Pujalte M.J."/>
        </authorList>
    </citation>
    <scope>NUCLEOTIDE SEQUENCE [LARGE SCALE GENOMIC DNA]</scope>
    <source>
        <strain evidence="10 11">KCTC 23349</strain>
    </source>
</reference>
<evidence type="ECO:0000256" key="2">
    <source>
        <dbReference type="ARBA" id="ARBA00022448"/>
    </source>
</evidence>
<keyword evidence="6 8" id="KW-1133">Transmembrane helix</keyword>
<feature type="transmembrane region" description="Helical" evidence="8">
    <location>
        <begin position="471"/>
        <end position="492"/>
    </location>
</feature>
<dbReference type="Proteomes" id="UP000026249">
    <property type="component" value="Unassembled WGS sequence"/>
</dbReference>
<dbReference type="SUPFAM" id="SSF161098">
    <property type="entry name" value="MetI-like"/>
    <property type="match status" value="2"/>
</dbReference>
<evidence type="ECO:0000259" key="9">
    <source>
        <dbReference type="PROSITE" id="PS50928"/>
    </source>
</evidence>
<dbReference type="PROSITE" id="PS50928">
    <property type="entry name" value="ABC_TM1"/>
    <property type="match status" value="2"/>
</dbReference>
<comment type="similarity">
    <text evidence="8">Belongs to the binding-protein-dependent transport system permease family.</text>
</comment>
<evidence type="ECO:0000313" key="10">
    <source>
        <dbReference type="EMBL" id="KAJ56079.1"/>
    </source>
</evidence>
<keyword evidence="3" id="KW-1003">Cell membrane</keyword>
<feature type="transmembrane region" description="Helical" evidence="8">
    <location>
        <begin position="520"/>
        <end position="547"/>
    </location>
</feature>
<keyword evidence="4" id="KW-0997">Cell inner membrane</keyword>
<evidence type="ECO:0000256" key="5">
    <source>
        <dbReference type="ARBA" id="ARBA00022692"/>
    </source>
</evidence>
<feature type="transmembrane region" description="Helical" evidence="8">
    <location>
        <begin position="98"/>
        <end position="119"/>
    </location>
</feature>
<gene>
    <name evidence="10" type="ORF">ACMU_09990</name>
</gene>
<dbReference type="PANTHER" id="PTHR43357:SF4">
    <property type="entry name" value="INNER MEMBRANE ABC TRANSPORTER PERMEASE PROTEIN YDCV"/>
    <property type="match status" value="1"/>
</dbReference>
<proteinExistence type="inferred from homology"/>
<dbReference type="GO" id="GO:0005886">
    <property type="term" value="C:plasma membrane"/>
    <property type="evidence" value="ECO:0007669"/>
    <property type="project" value="UniProtKB-SubCell"/>
</dbReference>
<evidence type="ECO:0000313" key="11">
    <source>
        <dbReference type="Proteomes" id="UP000026249"/>
    </source>
</evidence>
<accession>A0A037ZKB4</accession>
<dbReference type="InterPro" id="IPR000515">
    <property type="entry name" value="MetI-like"/>
</dbReference>
<dbReference type="GO" id="GO:0055085">
    <property type="term" value="P:transmembrane transport"/>
    <property type="evidence" value="ECO:0007669"/>
    <property type="project" value="InterPro"/>
</dbReference>
<keyword evidence="7 8" id="KW-0472">Membrane</keyword>
<dbReference type="AlphaFoldDB" id="A0A037ZKB4"/>
<dbReference type="OrthoDB" id="7852521at2"/>
<dbReference type="InterPro" id="IPR035906">
    <property type="entry name" value="MetI-like_sf"/>
</dbReference>
<keyword evidence="2 8" id="KW-0813">Transport</keyword>
<feature type="transmembrane region" description="Helical" evidence="8">
    <location>
        <begin position="345"/>
        <end position="368"/>
    </location>
</feature>
<dbReference type="CDD" id="cd06261">
    <property type="entry name" value="TM_PBP2"/>
    <property type="match status" value="1"/>
</dbReference>
<sequence length="557" mass="58450">MTRRLIPILVLGLLAGPVLAGVLGTLLPALGVTGQPGAFTALLNWPGLPRAAGLSLGTGLAATALSLALTALILAGWSGRRGFGVIERLISPLLSVPHAAAALGLAFLIAPSGWIMRLLSPWATGLDTPPNWLILNDPYGLALTLGLVVKEVPFLLLMSIAALPQTQPRRSALVAATLGYGAATGWLKTVWPRLYPQIRLPVYAVLAYGMSTVDMAIILGPSTPPTLAVEVVRWMNAPDLSGRNVAAAGAVAQLLLVLLALALWRLAEMLGARLMASWTASGTRGHRASRVISLAGLGATGLVAGAIGLGLLVLGLWSVTRRWHFPDALPAEWSLRSWHSQTSTIAGLTSQTMLIAAVSATLAVILVLASLETHRTHPPNPRLRPFARLLSYLPLIIPQVAFLPGLQWGMLQAGLSTGTLAVIAAHLVFVVPYVYLSLSAPYHAWDSRHACVAASLGASDRRIFWRLRLPMLLAPVLTAAAVGLAVSVGQYLPTLVIGGGRVQTLTTEAVALASGGDRRVIGVFALVQTGLVALGFALAIAAPRLLWLNRAGMRHGQ</sequence>
<comment type="caution">
    <text evidence="10">The sequence shown here is derived from an EMBL/GenBank/DDBJ whole genome shotgun (WGS) entry which is preliminary data.</text>
</comment>
<feature type="domain" description="ABC transmembrane type-1" evidence="9">
    <location>
        <begin position="48"/>
        <end position="264"/>
    </location>
</feature>
<dbReference type="Gene3D" id="1.10.3720.10">
    <property type="entry name" value="MetI-like"/>
    <property type="match status" value="2"/>
</dbReference>
<protein>
    <submittedName>
        <fullName evidence="10">ABC transporter permease</fullName>
    </submittedName>
</protein>
<feature type="domain" description="ABC transmembrane type-1" evidence="9">
    <location>
        <begin position="349"/>
        <end position="542"/>
    </location>
</feature>
<dbReference type="RefSeq" id="WP_035258258.1">
    <property type="nucleotide sequence ID" value="NZ_JFKE01000003.1"/>
</dbReference>
<feature type="transmembrane region" description="Helical" evidence="8">
    <location>
        <begin position="389"/>
        <end position="408"/>
    </location>
</feature>
<evidence type="ECO:0000256" key="8">
    <source>
        <dbReference type="RuleBase" id="RU363032"/>
    </source>
</evidence>
<name>A0A037ZKB4_9RHOB</name>
<organism evidence="10 11">
    <name type="scientific">Actibacterium mucosum KCTC 23349</name>
    <dbReference type="NCBI Taxonomy" id="1454373"/>
    <lineage>
        <taxon>Bacteria</taxon>
        <taxon>Pseudomonadati</taxon>
        <taxon>Pseudomonadota</taxon>
        <taxon>Alphaproteobacteria</taxon>
        <taxon>Rhodobacterales</taxon>
        <taxon>Roseobacteraceae</taxon>
        <taxon>Actibacterium</taxon>
    </lineage>
</organism>